<gene>
    <name evidence="1" type="ORF">QYM36_002566</name>
</gene>
<dbReference type="EMBL" id="JAVRJZ010000005">
    <property type="protein sequence ID" value="KAK2722058.1"/>
    <property type="molecule type" value="Genomic_DNA"/>
</dbReference>
<sequence length="300" mass="33662">LILNRKDHGNVLDECTPIITLFNIRIKMFHSLNALIFLTLLSCCVSEVLDDTPCENLSHGDPSAWNECFESSDIPVGFKDQLMKRGGQEAVDRVTTEMDSFKKCFKENFDVDVIEQELEDAEEEKNLDLVFKKYCNRIPNLHLCLDPVIKSFRQYLNEKENTTVDHLLSALNASLDFICYHDGDRIALFMSEDGLQCLVDNHELLLNCSSIFNDSAPLTPDVDSFDLLQFDAESCRKYHGFRQCFGDSLLTCVDPTPGNMADSLMLAALNSTPCQKHADSGSPSLVPSILIASVISYCLL</sequence>
<dbReference type="EMBL" id="JAVRJZ010000005">
    <property type="protein sequence ID" value="KAK2722057.1"/>
    <property type="molecule type" value="Genomic_DNA"/>
</dbReference>
<name>A0AA88IJM1_ARTSF</name>
<dbReference type="InterPro" id="IPR009832">
    <property type="entry name" value="DUF1397"/>
</dbReference>
<protein>
    <recommendedName>
        <fullName evidence="3">27 kDa hemolymph protein</fullName>
    </recommendedName>
</protein>
<accession>A0AA88IJM1</accession>
<feature type="non-terminal residue" evidence="1">
    <location>
        <position position="1"/>
    </location>
</feature>
<dbReference type="PANTHER" id="PTHR20997">
    <property type="entry name" value="EG:BACR42I17.2 PROTEIN-RELATED"/>
    <property type="match status" value="1"/>
</dbReference>
<dbReference type="EMBL" id="JAVRJZ010000005">
    <property type="protein sequence ID" value="KAK2722059.1"/>
    <property type="molecule type" value="Genomic_DNA"/>
</dbReference>
<proteinExistence type="predicted"/>
<keyword evidence="2" id="KW-1185">Reference proteome</keyword>
<reference evidence="1" key="1">
    <citation type="submission" date="2023-07" db="EMBL/GenBank/DDBJ databases">
        <title>Chromosome-level genome assembly of Artemia franciscana.</title>
        <authorList>
            <person name="Jo E."/>
        </authorList>
    </citation>
    <scope>NUCLEOTIDE SEQUENCE</scope>
    <source>
        <tissue evidence="1">Whole body</tissue>
    </source>
</reference>
<evidence type="ECO:0000313" key="1">
    <source>
        <dbReference type="EMBL" id="KAK2722057.1"/>
    </source>
</evidence>
<evidence type="ECO:0008006" key="3">
    <source>
        <dbReference type="Google" id="ProtNLM"/>
    </source>
</evidence>
<organism evidence="1 2">
    <name type="scientific">Artemia franciscana</name>
    <name type="common">Brine shrimp</name>
    <name type="synonym">Artemia sanfranciscana</name>
    <dbReference type="NCBI Taxonomy" id="6661"/>
    <lineage>
        <taxon>Eukaryota</taxon>
        <taxon>Metazoa</taxon>
        <taxon>Ecdysozoa</taxon>
        <taxon>Arthropoda</taxon>
        <taxon>Crustacea</taxon>
        <taxon>Branchiopoda</taxon>
        <taxon>Anostraca</taxon>
        <taxon>Artemiidae</taxon>
        <taxon>Artemia</taxon>
    </lineage>
</organism>
<dbReference type="Proteomes" id="UP001187531">
    <property type="component" value="Unassembled WGS sequence"/>
</dbReference>
<comment type="caution">
    <text evidence="1">The sequence shown here is derived from an EMBL/GenBank/DDBJ whole genome shotgun (WGS) entry which is preliminary data.</text>
</comment>
<dbReference type="AlphaFoldDB" id="A0AA88IJM1"/>
<dbReference type="PANTHER" id="PTHR20997:SF2">
    <property type="entry name" value="EG:BACR42I17.2 PROTEIN-RELATED"/>
    <property type="match status" value="1"/>
</dbReference>
<evidence type="ECO:0000313" key="2">
    <source>
        <dbReference type="Proteomes" id="UP001187531"/>
    </source>
</evidence>
<dbReference type="Pfam" id="PF07165">
    <property type="entry name" value="DUF1397"/>
    <property type="match status" value="1"/>
</dbReference>